<keyword evidence="3" id="KW-1185">Reference proteome</keyword>
<accession>A0A164S8N4</accession>
<dbReference type="Proteomes" id="UP000076722">
    <property type="component" value="Unassembled WGS sequence"/>
</dbReference>
<keyword evidence="1" id="KW-0812">Transmembrane</keyword>
<reference evidence="2 3" key="1">
    <citation type="journal article" date="2016" name="Mol. Biol. Evol.">
        <title>Comparative Genomics of Early-Diverging Mushroom-Forming Fungi Provides Insights into the Origins of Lignocellulose Decay Capabilities.</title>
        <authorList>
            <person name="Nagy L.G."/>
            <person name="Riley R."/>
            <person name="Tritt A."/>
            <person name="Adam C."/>
            <person name="Daum C."/>
            <person name="Floudas D."/>
            <person name="Sun H."/>
            <person name="Yadav J.S."/>
            <person name="Pangilinan J."/>
            <person name="Larsson K.H."/>
            <person name="Matsuura K."/>
            <person name="Barry K."/>
            <person name="Labutti K."/>
            <person name="Kuo R."/>
            <person name="Ohm R.A."/>
            <person name="Bhattacharya S.S."/>
            <person name="Shirouzu T."/>
            <person name="Yoshinaga Y."/>
            <person name="Martin F.M."/>
            <person name="Grigoriev I.V."/>
            <person name="Hibbett D.S."/>
        </authorList>
    </citation>
    <scope>NUCLEOTIDE SEQUENCE [LARGE SCALE GENOMIC DNA]</scope>
    <source>
        <strain evidence="2 3">HHB9708</strain>
    </source>
</reference>
<gene>
    <name evidence="2" type="ORF">SISNIDRAFT_456847</name>
</gene>
<organism evidence="2 3">
    <name type="scientific">Sistotremastrum niveocremeum HHB9708</name>
    <dbReference type="NCBI Taxonomy" id="1314777"/>
    <lineage>
        <taxon>Eukaryota</taxon>
        <taxon>Fungi</taxon>
        <taxon>Dikarya</taxon>
        <taxon>Basidiomycota</taxon>
        <taxon>Agaricomycotina</taxon>
        <taxon>Agaricomycetes</taxon>
        <taxon>Sistotremastrales</taxon>
        <taxon>Sistotremastraceae</taxon>
        <taxon>Sertulicium</taxon>
        <taxon>Sertulicium niveocremeum</taxon>
    </lineage>
</organism>
<evidence type="ECO:0000313" key="3">
    <source>
        <dbReference type="Proteomes" id="UP000076722"/>
    </source>
</evidence>
<feature type="transmembrane region" description="Helical" evidence="1">
    <location>
        <begin position="12"/>
        <end position="38"/>
    </location>
</feature>
<evidence type="ECO:0000256" key="1">
    <source>
        <dbReference type="SAM" id="Phobius"/>
    </source>
</evidence>
<name>A0A164S8N4_9AGAM</name>
<dbReference type="EMBL" id="KV419416">
    <property type="protein sequence ID" value="KZS91246.1"/>
    <property type="molecule type" value="Genomic_DNA"/>
</dbReference>
<protein>
    <submittedName>
        <fullName evidence="2">Uncharacterized protein</fullName>
    </submittedName>
</protein>
<dbReference type="AlphaFoldDB" id="A0A164S8N4"/>
<sequence>MLLDSDALLTDVLLDAALVLYTVHPAVLACALFISLFVKRECHLLFFALQNSIKAC</sequence>
<keyword evidence="1" id="KW-0472">Membrane</keyword>
<proteinExistence type="predicted"/>
<keyword evidence="1" id="KW-1133">Transmembrane helix</keyword>
<evidence type="ECO:0000313" key="2">
    <source>
        <dbReference type="EMBL" id="KZS91246.1"/>
    </source>
</evidence>